<dbReference type="Pfam" id="PF00440">
    <property type="entry name" value="TetR_N"/>
    <property type="match status" value="1"/>
</dbReference>
<sequence length="211" mass="22452">MADKSKPAPRGKRERLTQAAVELAHRQGYRSTTLADLAQASDVPLGNIYYYFKSKDDIGRAVLEQRLGEVAMMEQMLSALPSPLERLLAFVENSIGNAALVAELGCPLGTLSAELSKDEGDWTAPARGLLGGPMTWMESQFAEMGFGGEAADLALQLQSSLQGASILAHSLGDPDLLVREGRRLQGWLRGLATNAPLSSARPFGPSGATSP</sequence>
<dbReference type="RefSeq" id="WP_220304233.1">
    <property type="nucleotide sequence ID" value="NZ_CP080590.1"/>
</dbReference>
<dbReference type="InterPro" id="IPR009057">
    <property type="entry name" value="Homeodomain-like_sf"/>
</dbReference>
<dbReference type="PROSITE" id="PS50977">
    <property type="entry name" value="HTH_TETR_2"/>
    <property type="match status" value="1"/>
</dbReference>
<evidence type="ECO:0000256" key="1">
    <source>
        <dbReference type="ARBA" id="ARBA00023015"/>
    </source>
</evidence>
<evidence type="ECO:0000256" key="3">
    <source>
        <dbReference type="ARBA" id="ARBA00023163"/>
    </source>
</evidence>
<keyword evidence="1" id="KW-0805">Transcription regulation</keyword>
<protein>
    <submittedName>
        <fullName evidence="6">TetR/AcrR family transcriptional regulator</fullName>
    </submittedName>
</protein>
<name>A0ABX8WBC6_9HYPH</name>
<dbReference type="SUPFAM" id="SSF46689">
    <property type="entry name" value="Homeodomain-like"/>
    <property type="match status" value="1"/>
</dbReference>
<dbReference type="InterPro" id="IPR036271">
    <property type="entry name" value="Tet_transcr_reg_TetR-rel_C_sf"/>
</dbReference>
<feature type="DNA-binding region" description="H-T-H motif" evidence="4">
    <location>
        <begin position="33"/>
        <end position="52"/>
    </location>
</feature>
<dbReference type="PANTHER" id="PTHR47506">
    <property type="entry name" value="TRANSCRIPTIONAL REGULATORY PROTEIN"/>
    <property type="match status" value="1"/>
</dbReference>
<accession>A0ABX8WBC6</accession>
<dbReference type="PRINTS" id="PR00455">
    <property type="entry name" value="HTHTETR"/>
</dbReference>
<dbReference type="SUPFAM" id="SSF48498">
    <property type="entry name" value="Tetracyclin repressor-like, C-terminal domain"/>
    <property type="match status" value="1"/>
</dbReference>
<evidence type="ECO:0000313" key="7">
    <source>
        <dbReference type="Proteomes" id="UP000825799"/>
    </source>
</evidence>
<evidence type="ECO:0000313" key="6">
    <source>
        <dbReference type="EMBL" id="QYO75738.1"/>
    </source>
</evidence>
<dbReference type="PANTHER" id="PTHR47506:SF6">
    <property type="entry name" value="HTH-TYPE TRANSCRIPTIONAL REPRESSOR NEMR"/>
    <property type="match status" value="1"/>
</dbReference>
<dbReference type="Proteomes" id="UP000825799">
    <property type="component" value="Chromosome"/>
</dbReference>
<dbReference type="EMBL" id="CP080590">
    <property type="protein sequence ID" value="QYO75738.1"/>
    <property type="molecule type" value="Genomic_DNA"/>
</dbReference>
<evidence type="ECO:0000256" key="4">
    <source>
        <dbReference type="PROSITE-ProRule" id="PRU00335"/>
    </source>
</evidence>
<keyword evidence="3" id="KW-0804">Transcription</keyword>
<proteinExistence type="predicted"/>
<organism evidence="6 7">
    <name type="scientific">Devosia salina</name>
    <dbReference type="NCBI Taxonomy" id="2860336"/>
    <lineage>
        <taxon>Bacteria</taxon>
        <taxon>Pseudomonadati</taxon>
        <taxon>Pseudomonadota</taxon>
        <taxon>Alphaproteobacteria</taxon>
        <taxon>Hyphomicrobiales</taxon>
        <taxon>Devosiaceae</taxon>
        <taxon>Devosia</taxon>
    </lineage>
</organism>
<dbReference type="Gene3D" id="1.10.357.10">
    <property type="entry name" value="Tetracycline Repressor, domain 2"/>
    <property type="match status" value="1"/>
</dbReference>
<reference evidence="6 7" key="1">
    <citation type="submission" date="2021-08" db="EMBL/GenBank/DDBJ databases">
        <title>Devosia salina sp. nov., isolated from the South China Sea sediment.</title>
        <authorList>
            <person name="Zhou Z."/>
        </authorList>
    </citation>
    <scope>NUCLEOTIDE SEQUENCE [LARGE SCALE GENOMIC DNA]</scope>
    <source>
        <strain evidence="6 7">SCS-3</strain>
    </source>
</reference>
<evidence type="ECO:0000256" key="2">
    <source>
        <dbReference type="ARBA" id="ARBA00023125"/>
    </source>
</evidence>
<feature type="domain" description="HTH tetR-type" evidence="5">
    <location>
        <begin position="10"/>
        <end position="70"/>
    </location>
</feature>
<keyword evidence="2 4" id="KW-0238">DNA-binding</keyword>
<dbReference type="InterPro" id="IPR001647">
    <property type="entry name" value="HTH_TetR"/>
</dbReference>
<gene>
    <name evidence="6" type="ORF">K1X15_14000</name>
</gene>
<evidence type="ECO:0000259" key="5">
    <source>
        <dbReference type="PROSITE" id="PS50977"/>
    </source>
</evidence>
<keyword evidence="7" id="KW-1185">Reference proteome</keyword>